<dbReference type="Proteomes" id="UP001467690">
    <property type="component" value="Unassembled WGS sequence"/>
</dbReference>
<name>A0ABV1RJS9_9ALTE</name>
<reference evidence="5 6" key="1">
    <citation type="submission" date="2024-06" db="EMBL/GenBank/DDBJ databases">
        <authorList>
            <person name="Chen R.Y."/>
        </authorList>
    </citation>
    <scope>NUCLEOTIDE SEQUENCE [LARGE SCALE GENOMIC DNA]</scope>
    <source>
        <strain evidence="5 6">D2</strain>
    </source>
</reference>
<dbReference type="PROSITE" id="PS50894">
    <property type="entry name" value="HPT"/>
    <property type="match status" value="1"/>
</dbReference>
<keyword evidence="6" id="KW-1185">Reference proteome</keyword>
<accession>A0ABV1RJS9</accession>
<dbReference type="SUPFAM" id="SSF47226">
    <property type="entry name" value="Histidine-containing phosphotransfer domain, HPT domain"/>
    <property type="match status" value="1"/>
</dbReference>
<sequence length="106" mass="11833">MVINKPEALERLAGNEQLFVMLVKKFANQYENAASELETLLKENNLKDAAVMAHSIKGAAGNLSMNNLYEEAKVLEAELRNGEYKAESFAKFSTALNDVIHESKSW</sequence>
<evidence type="ECO:0000256" key="3">
    <source>
        <dbReference type="SAM" id="Coils"/>
    </source>
</evidence>
<dbReference type="InterPro" id="IPR008207">
    <property type="entry name" value="Sig_transdc_His_kin_Hpt_dom"/>
</dbReference>
<keyword evidence="3" id="KW-0175">Coiled coil</keyword>
<gene>
    <name evidence="5" type="ORF">ABS311_15075</name>
</gene>
<proteinExistence type="predicted"/>
<keyword evidence="2" id="KW-0597">Phosphoprotein</keyword>
<dbReference type="Pfam" id="PF01627">
    <property type="entry name" value="Hpt"/>
    <property type="match status" value="1"/>
</dbReference>
<dbReference type="RefSeq" id="WP_143870044.1">
    <property type="nucleotide sequence ID" value="NZ_CP041660.1"/>
</dbReference>
<evidence type="ECO:0000256" key="2">
    <source>
        <dbReference type="PROSITE-ProRule" id="PRU00110"/>
    </source>
</evidence>
<feature type="domain" description="HPt" evidence="4">
    <location>
        <begin position="15"/>
        <end position="106"/>
    </location>
</feature>
<keyword evidence="1" id="KW-0902">Two-component regulatory system</keyword>
<feature type="coiled-coil region" evidence="3">
    <location>
        <begin position="23"/>
        <end position="85"/>
    </location>
</feature>
<dbReference type="EMBL" id="JBELOE010000255">
    <property type="protein sequence ID" value="MER2493203.1"/>
    <property type="molecule type" value="Genomic_DNA"/>
</dbReference>
<comment type="caution">
    <text evidence="5">The sequence shown here is derived from an EMBL/GenBank/DDBJ whole genome shotgun (WGS) entry which is preliminary data.</text>
</comment>
<evidence type="ECO:0000313" key="5">
    <source>
        <dbReference type="EMBL" id="MER2493203.1"/>
    </source>
</evidence>
<protein>
    <submittedName>
        <fullName evidence="5">Hpt domain-containing protein</fullName>
    </submittedName>
</protein>
<evidence type="ECO:0000259" key="4">
    <source>
        <dbReference type="PROSITE" id="PS50894"/>
    </source>
</evidence>
<dbReference type="Gene3D" id="1.20.120.160">
    <property type="entry name" value="HPT domain"/>
    <property type="match status" value="1"/>
</dbReference>
<organism evidence="5 6">
    <name type="scientific">Catenovulum sediminis</name>
    <dbReference type="NCBI Taxonomy" id="1740262"/>
    <lineage>
        <taxon>Bacteria</taxon>
        <taxon>Pseudomonadati</taxon>
        <taxon>Pseudomonadota</taxon>
        <taxon>Gammaproteobacteria</taxon>
        <taxon>Alteromonadales</taxon>
        <taxon>Alteromonadaceae</taxon>
        <taxon>Catenovulum</taxon>
    </lineage>
</organism>
<dbReference type="InterPro" id="IPR036641">
    <property type="entry name" value="HPT_dom_sf"/>
</dbReference>
<evidence type="ECO:0000313" key="6">
    <source>
        <dbReference type="Proteomes" id="UP001467690"/>
    </source>
</evidence>
<evidence type="ECO:0000256" key="1">
    <source>
        <dbReference type="ARBA" id="ARBA00023012"/>
    </source>
</evidence>
<feature type="modified residue" description="Phosphohistidine" evidence="2">
    <location>
        <position position="54"/>
    </location>
</feature>